<dbReference type="AlphaFoldDB" id="A0A6I8VIB9"/>
<dbReference type="ExpressionAtlas" id="A0A6I8VIB9">
    <property type="expression patterns" value="baseline"/>
</dbReference>
<reference evidence="8" key="1">
    <citation type="submission" date="2025-08" db="UniProtKB">
        <authorList>
            <consortium name="RefSeq"/>
        </authorList>
    </citation>
    <scope>IDENTIFICATION</scope>
    <source>
        <strain evidence="8">MV-25-SWS-2005</strain>
        <tissue evidence="8">Whole body</tissue>
    </source>
</reference>
<feature type="region of interest" description="Disordered" evidence="4">
    <location>
        <begin position="207"/>
        <end position="248"/>
    </location>
</feature>
<dbReference type="Gene3D" id="3.30.160.60">
    <property type="entry name" value="Classic Zinc Finger"/>
    <property type="match status" value="1"/>
</dbReference>
<feature type="domain" description="C2H2-type" evidence="6">
    <location>
        <begin position="492"/>
        <end position="520"/>
    </location>
</feature>
<dbReference type="SMART" id="SM00355">
    <property type="entry name" value="ZnF_C2H2"/>
    <property type="match status" value="2"/>
</dbReference>
<feature type="region of interest" description="Disordered" evidence="4">
    <location>
        <begin position="385"/>
        <end position="438"/>
    </location>
</feature>
<keyword evidence="3" id="KW-0863">Zinc-finger</keyword>
<evidence type="ECO:0000313" key="8">
    <source>
        <dbReference type="RefSeq" id="XP_015041732.2"/>
    </source>
</evidence>
<dbReference type="PROSITE" id="PS00028">
    <property type="entry name" value="ZINC_FINGER_C2H2_1"/>
    <property type="match status" value="2"/>
</dbReference>
<dbReference type="Pfam" id="PF00651">
    <property type="entry name" value="BTB"/>
    <property type="match status" value="1"/>
</dbReference>
<dbReference type="GO" id="GO:0003006">
    <property type="term" value="P:developmental process involved in reproduction"/>
    <property type="evidence" value="ECO:0007669"/>
    <property type="project" value="UniProtKB-ARBA"/>
</dbReference>
<evidence type="ECO:0000259" key="6">
    <source>
        <dbReference type="PROSITE" id="PS50157"/>
    </source>
</evidence>
<evidence type="ECO:0000259" key="5">
    <source>
        <dbReference type="PROSITE" id="PS50097"/>
    </source>
</evidence>
<dbReference type="PROSITE" id="PS50157">
    <property type="entry name" value="ZINC_FINGER_C2H2_2"/>
    <property type="match status" value="1"/>
</dbReference>
<dbReference type="SUPFAM" id="SSF54695">
    <property type="entry name" value="POZ domain"/>
    <property type="match status" value="1"/>
</dbReference>
<evidence type="ECO:0000256" key="1">
    <source>
        <dbReference type="ARBA" id="ARBA00004123"/>
    </source>
</evidence>
<dbReference type="GO" id="GO:0048513">
    <property type="term" value="P:animal organ development"/>
    <property type="evidence" value="ECO:0007669"/>
    <property type="project" value="UniProtKB-ARBA"/>
</dbReference>
<keyword evidence="3" id="KW-0862">Zinc</keyword>
<dbReference type="Gene3D" id="3.30.710.10">
    <property type="entry name" value="Potassium Channel Kv1.1, Chain A"/>
    <property type="match status" value="1"/>
</dbReference>
<dbReference type="GO" id="GO:0005634">
    <property type="term" value="C:nucleus"/>
    <property type="evidence" value="ECO:0007669"/>
    <property type="project" value="UniProtKB-SubCell"/>
</dbReference>
<dbReference type="InParanoid" id="A0A6I8VIB9"/>
<proteinExistence type="predicted"/>
<organism evidence="7 8">
    <name type="scientific">Drosophila pseudoobscura pseudoobscura</name>
    <name type="common">Fruit fly</name>
    <dbReference type="NCBI Taxonomy" id="46245"/>
    <lineage>
        <taxon>Eukaryota</taxon>
        <taxon>Metazoa</taxon>
        <taxon>Ecdysozoa</taxon>
        <taxon>Arthropoda</taxon>
        <taxon>Hexapoda</taxon>
        <taxon>Insecta</taxon>
        <taxon>Pterygota</taxon>
        <taxon>Neoptera</taxon>
        <taxon>Endopterygota</taxon>
        <taxon>Diptera</taxon>
        <taxon>Brachycera</taxon>
        <taxon>Muscomorpha</taxon>
        <taxon>Ephydroidea</taxon>
        <taxon>Drosophilidae</taxon>
        <taxon>Drosophila</taxon>
        <taxon>Sophophora</taxon>
    </lineage>
</organism>
<dbReference type="Proteomes" id="UP000001819">
    <property type="component" value="Chromosome X"/>
</dbReference>
<dbReference type="InterPro" id="IPR000210">
    <property type="entry name" value="BTB/POZ_dom"/>
</dbReference>
<keyword evidence="7" id="KW-1185">Reference proteome</keyword>
<name>A0A6I8VIB9_DROPS</name>
<dbReference type="PROSITE" id="PS50097">
    <property type="entry name" value="BTB"/>
    <property type="match status" value="1"/>
</dbReference>
<dbReference type="GO" id="GO:0006357">
    <property type="term" value="P:regulation of transcription by RNA polymerase II"/>
    <property type="evidence" value="ECO:0007669"/>
    <property type="project" value="TreeGrafter"/>
</dbReference>
<dbReference type="RefSeq" id="XP_015041732.2">
    <property type="nucleotide sequence ID" value="XM_015186246.2"/>
</dbReference>
<evidence type="ECO:0000256" key="4">
    <source>
        <dbReference type="SAM" id="MobiDB-lite"/>
    </source>
</evidence>
<dbReference type="InterPro" id="IPR013087">
    <property type="entry name" value="Znf_C2H2_type"/>
</dbReference>
<sequence>MATTQQYSLRWNNYLRHLTYSLDNHRLNDDFVDVTLCVDGRKIKAHKVVLSSCSSYFKEIFKENPHPHPVIIFKFIKFEDLNSIIEFMYQGEVNVQQEALQSFLQTAELLAVQGLTAEEKEKPQLPALPLSDHKIIKTIPSTIRAVNDQQQQQQQQQVPSVAQAQTATQTIEIPTATLLQATAASQVQTQVAAAAQLQVQQQQQQAQSQSQQQHHHVQTNQIQHIQVQSAPPPPQQQQQQTQQQLTQPVAATPQHLTITNAVALAAAKKRKLTFSDDDDNIYTTETVAYSGKDDQTIVKTSDMTFLRSAVKMDIPDYIVSEVDDRLSDGATPQTSQDATTGAAQTVAQYSSEYEILTESEIEEKYQADAENAEIAIEMTRLLGSGTGATSTPHAVLEDGSPSAVPSTTVSLTPVKADGKGGNVAPNALSGTGGGPGVRLGTDTDTDPLAEDETAPEVYMPLICHFCKRRLKSTNALRRHIASRHSEIQDKQHECYICMKSFKTKWSLSTHNSRFHRDLRQSKEFIKIETADH</sequence>
<dbReference type="InterPro" id="IPR051095">
    <property type="entry name" value="Dros_DevTransReg"/>
</dbReference>
<comment type="subcellular location">
    <subcellularLocation>
        <location evidence="1">Nucleus</location>
    </subcellularLocation>
</comment>
<dbReference type="SMART" id="SM00225">
    <property type="entry name" value="BTB"/>
    <property type="match status" value="1"/>
</dbReference>
<dbReference type="InterPro" id="IPR036236">
    <property type="entry name" value="Znf_C2H2_sf"/>
</dbReference>
<dbReference type="GO" id="GO:0048666">
    <property type="term" value="P:neuron development"/>
    <property type="evidence" value="ECO:0007669"/>
    <property type="project" value="UniProtKB-ARBA"/>
</dbReference>
<evidence type="ECO:0000313" key="7">
    <source>
        <dbReference type="Proteomes" id="UP000001819"/>
    </source>
</evidence>
<feature type="compositionally biased region" description="Low complexity" evidence="4">
    <location>
        <begin position="207"/>
        <end position="229"/>
    </location>
</feature>
<dbReference type="Bgee" id="FBgn0247847">
    <property type="expression patterns" value="Expressed in insect adult head and 2 other cell types or tissues"/>
</dbReference>
<feature type="compositionally biased region" description="Low complexity" evidence="4">
    <location>
        <begin position="236"/>
        <end position="248"/>
    </location>
</feature>
<keyword evidence="2" id="KW-0539">Nucleus</keyword>
<dbReference type="FunCoup" id="A0A6I8VIB9">
    <property type="interactions" value="377"/>
</dbReference>
<dbReference type="CDD" id="cd18315">
    <property type="entry name" value="BTB_POZ_BAB-like"/>
    <property type="match status" value="1"/>
</dbReference>
<dbReference type="GO" id="GO:0008270">
    <property type="term" value="F:zinc ion binding"/>
    <property type="evidence" value="ECO:0007669"/>
    <property type="project" value="UniProtKB-KW"/>
</dbReference>
<dbReference type="InterPro" id="IPR011333">
    <property type="entry name" value="SKP1/BTB/POZ_sf"/>
</dbReference>
<evidence type="ECO:0000256" key="2">
    <source>
        <dbReference type="ARBA" id="ARBA00023242"/>
    </source>
</evidence>
<dbReference type="FunFam" id="3.30.710.10:FF:000286">
    <property type="entry name" value="CG12236"/>
    <property type="match status" value="1"/>
</dbReference>
<dbReference type="SUPFAM" id="SSF57667">
    <property type="entry name" value="beta-beta-alpha zinc fingers"/>
    <property type="match status" value="1"/>
</dbReference>
<gene>
    <name evidence="8" type="primary">LOC6901470</name>
</gene>
<evidence type="ECO:0000256" key="3">
    <source>
        <dbReference type="PROSITE-ProRule" id="PRU00042"/>
    </source>
</evidence>
<accession>A0A6I8VIB9</accession>
<protein>
    <submittedName>
        <fullName evidence="8">Broad-complex core protein isoforms 1/2/3/4/5 isoform X1</fullName>
    </submittedName>
</protein>
<dbReference type="PANTHER" id="PTHR23110">
    <property type="entry name" value="BTB DOMAIN TRANSCRIPTION FACTOR"/>
    <property type="match status" value="1"/>
</dbReference>
<dbReference type="PANTHER" id="PTHR23110:SF106">
    <property type="entry name" value="FI01104P"/>
    <property type="match status" value="1"/>
</dbReference>
<keyword evidence="3" id="KW-0479">Metal-binding</keyword>
<feature type="domain" description="BTB" evidence="5">
    <location>
        <begin position="32"/>
        <end position="97"/>
    </location>
</feature>